<evidence type="ECO:0000313" key="2">
    <source>
        <dbReference type="EMBL" id="KAK4290947.1"/>
    </source>
</evidence>
<gene>
    <name evidence="2" type="ORF">Pmani_036189</name>
</gene>
<evidence type="ECO:0000313" key="3">
    <source>
        <dbReference type="Proteomes" id="UP001292094"/>
    </source>
</evidence>
<feature type="region of interest" description="Disordered" evidence="1">
    <location>
        <begin position="58"/>
        <end position="88"/>
    </location>
</feature>
<evidence type="ECO:0000256" key="1">
    <source>
        <dbReference type="SAM" id="MobiDB-lite"/>
    </source>
</evidence>
<dbReference type="Proteomes" id="UP001292094">
    <property type="component" value="Unassembled WGS sequence"/>
</dbReference>
<sequence length="117" mass="12198">MVVSDDVGCVNLCPQCSWIFVRSVSTCSLTAFASSLRCPASPSLPAWVPARLPPHAVPAPSHFHPRTQEYPEVVPPQGTGLGRVPNPVPGGGRASYVLPLSPRPGLGLQGLTVGSPH</sequence>
<accession>A0AAE1NKT7</accession>
<protein>
    <submittedName>
        <fullName evidence="2">Uncharacterized protein</fullName>
    </submittedName>
</protein>
<dbReference type="AlphaFoldDB" id="A0AAE1NKT7"/>
<comment type="caution">
    <text evidence="2">The sequence shown here is derived from an EMBL/GenBank/DDBJ whole genome shotgun (WGS) entry which is preliminary data.</text>
</comment>
<name>A0AAE1NKT7_9EUCA</name>
<keyword evidence="3" id="KW-1185">Reference proteome</keyword>
<reference evidence="2" key="1">
    <citation type="submission" date="2023-11" db="EMBL/GenBank/DDBJ databases">
        <title>Genome assemblies of two species of porcelain crab, Petrolisthes cinctipes and Petrolisthes manimaculis (Anomura: Porcellanidae).</title>
        <authorList>
            <person name="Angst P."/>
        </authorList>
    </citation>
    <scope>NUCLEOTIDE SEQUENCE</scope>
    <source>
        <strain evidence="2">PB745_02</strain>
        <tissue evidence="2">Gill</tissue>
    </source>
</reference>
<proteinExistence type="predicted"/>
<dbReference type="EMBL" id="JAWZYT010005319">
    <property type="protein sequence ID" value="KAK4290947.1"/>
    <property type="molecule type" value="Genomic_DNA"/>
</dbReference>
<organism evidence="2 3">
    <name type="scientific">Petrolisthes manimaculis</name>
    <dbReference type="NCBI Taxonomy" id="1843537"/>
    <lineage>
        <taxon>Eukaryota</taxon>
        <taxon>Metazoa</taxon>
        <taxon>Ecdysozoa</taxon>
        <taxon>Arthropoda</taxon>
        <taxon>Crustacea</taxon>
        <taxon>Multicrustacea</taxon>
        <taxon>Malacostraca</taxon>
        <taxon>Eumalacostraca</taxon>
        <taxon>Eucarida</taxon>
        <taxon>Decapoda</taxon>
        <taxon>Pleocyemata</taxon>
        <taxon>Anomura</taxon>
        <taxon>Galatheoidea</taxon>
        <taxon>Porcellanidae</taxon>
        <taxon>Petrolisthes</taxon>
    </lineage>
</organism>